<evidence type="ECO:0000256" key="2">
    <source>
        <dbReference type="ARBA" id="ARBA00011375"/>
    </source>
</evidence>
<sequence>MVEIETILLKSDVMFLHEYRLQETLDLLKTLDQTNVQVLYRLVRCCYQMSKRETKRNVKTELIKNAFQYAQDALKIDNECSEVHAWYAVALDTISEFNGIKERIMKLKDVKYHMMKAIELNPKEPIPFYIYGLFHFGLAELAWYEKLILESIICDPPVGSYEKALESFLQAEKNQPNFYSVNKLMIAKCFIALKNYEKAEVYLKLAVDIQIKNDDDAECHEESKKLLNKIKKYL</sequence>
<evidence type="ECO:0000256" key="8">
    <source>
        <dbReference type="ARBA" id="ARBA00041958"/>
    </source>
</evidence>
<evidence type="ECO:0000256" key="5">
    <source>
        <dbReference type="ARBA" id="ARBA00022803"/>
    </source>
</evidence>
<dbReference type="Pfam" id="PF21033">
    <property type="entry name" value="RMD1-3"/>
    <property type="match status" value="1"/>
</dbReference>
<dbReference type="PANTHER" id="PTHR16056">
    <property type="entry name" value="REGULATOR OF MICROTUBULE DYNAMICS PROTEIN"/>
    <property type="match status" value="1"/>
</dbReference>
<dbReference type="AlphaFoldDB" id="A0A9J6C332"/>
<evidence type="ECO:0000256" key="6">
    <source>
        <dbReference type="ARBA" id="ARBA00023212"/>
    </source>
</evidence>
<accession>A0A9J6C332</accession>
<dbReference type="EMBL" id="JADBJN010000002">
    <property type="protein sequence ID" value="KAG5676227.1"/>
    <property type="molecule type" value="Genomic_DNA"/>
</dbReference>
<gene>
    <name evidence="9" type="ORF">PVAND_006076</name>
</gene>
<reference evidence="9" key="1">
    <citation type="submission" date="2021-03" db="EMBL/GenBank/DDBJ databases">
        <title>Chromosome level genome of the anhydrobiotic midge Polypedilum vanderplanki.</title>
        <authorList>
            <person name="Yoshida Y."/>
            <person name="Kikawada T."/>
            <person name="Gusev O."/>
        </authorList>
    </citation>
    <scope>NUCLEOTIDE SEQUENCE</scope>
    <source>
        <strain evidence="9">NIAS01</strain>
        <tissue evidence="9">Whole body or cell culture</tissue>
    </source>
</reference>
<evidence type="ECO:0000256" key="3">
    <source>
        <dbReference type="ARBA" id="ARBA00022490"/>
    </source>
</evidence>
<evidence type="ECO:0000256" key="4">
    <source>
        <dbReference type="ARBA" id="ARBA00022737"/>
    </source>
</evidence>
<dbReference type="GO" id="GO:0005876">
    <property type="term" value="C:spindle microtubule"/>
    <property type="evidence" value="ECO:0007669"/>
    <property type="project" value="TreeGrafter"/>
</dbReference>
<protein>
    <recommendedName>
        <fullName evidence="7">Regulator of microtubule dynamics protein 1</fullName>
    </recommendedName>
    <alternativeName>
        <fullName evidence="8">Protein FAM82B</fullName>
    </alternativeName>
</protein>
<keyword evidence="10" id="KW-1185">Reference proteome</keyword>
<dbReference type="GO" id="GO:0005739">
    <property type="term" value="C:mitochondrion"/>
    <property type="evidence" value="ECO:0007669"/>
    <property type="project" value="TreeGrafter"/>
</dbReference>
<dbReference type="GO" id="GO:0008017">
    <property type="term" value="F:microtubule binding"/>
    <property type="evidence" value="ECO:0007669"/>
    <property type="project" value="TreeGrafter"/>
</dbReference>
<dbReference type="InterPro" id="IPR011990">
    <property type="entry name" value="TPR-like_helical_dom_sf"/>
</dbReference>
<evidence type="ECO:0000256" key="1">
    <source>
        <dbReference type="ARBA" id="ARBA00004245"/>
    </source>
</evidence>
<dbReference type="OrthoDB" id="69711at2759"/>
<comment type="subcellular location">
    <subcellularLocation>
        <location evidence="1">Cytoplasm</location>
        <location evidence="1">Cytoskeleton</location>
    </subcellularLocation>
</comment>
<comment type="caution">
    <text evidence="9">The sequence shown here is derived from an EMBL/GenBank/DDBJ whole genome shotgun (WGS) entry which is preliminary data.</text>
</comment>
<proteinExistence type="predicted"/>
<keyword evidence="4" id="KW-0677">Repeat</keyword>
<dbReference type="Proteomes" id="UP001107558">
    <property type="component" value="Chromosome 2"/>
</dbReference>
<dbReference type="PANTHER" id="PTHR16056:SF16">
    <property type="entry name" value="REGULATOR OF MICROTUBULE DYNAMICS PROTEIN 1"/>
    <property type="match status" value="1"/>
</dbReference>
<dbReference type="InterPro" id="IPR049039">
    <property type="entry name" value="RMD1-3_a_helical_rpt"/>
</dbReference>
<evidence type="ECO:0000313" key="9">
    <source>
        <dbReference type="EMBL" id="KAG5676227.1"/>
    </source>
</evidence>
<keyword evidence="6" id="KW-0206">Cytoskeleton</keyword>
<keyword evidence="3" id="KW-0963">Cytoplasm</keyword>
<evidence type="ECO:0000256" key="7">
    <source>
        <dbReference type="ARBA" id="ARBA00039966"/>
    </source>
</evidence>
<dbReference type="SUPFAM" id="SSF48452">
    <property type="entry name" value="TPR-like"/>
    <property type="match status" value="1"/>
</dbReference>
<name>A0A9J6C332_POLVA</name>
<dbReference type="Gene3D" id="1.25.40.10">
    <property type="entry name" value="Tetratricopeptide repeat domain"/>
    <property type="match status" value="1"/>
</dbReference>
<evidence type="ECO:0000313" key="10">
    <source>
        <dbReference type="Proteomes" id="UP001107558"/>
    </source>
</evidence>
<comment type="subunit">
    <text evidence="2">Interacts with microtubules.</text>
</comment>
<organism evidence="9 10">
    <name type="scientific">Polypedilum vanderplanki</name>
    <name type="common">Sleeping chironomid midge</name>
    <dbReference type="NCBI Taxonomy" id="319348"/>
    <lineage>
        <taxon>Eukaryota</taxon>
        <taxon>Metazoa</taxon>
        <taxon>Ecdysozoa</taxon>
        <taxon>Arthropoda</taxon>
        <taxon>Hexapoda</taxon>
        <taxon>Insecta</taxon>
        <taxon>Pterygota</taxon>
        <taxon>Neoptera</taxon>
        <taxon>Endopterygota</taxon>
        <taxon>Diptera</taxon>
        <taxon>Nematocera</taxon>
        <taxon>Chironomoidea</taxon>
        <taxon>Chironomidae</taxon>
        <taxon>Chironominae</taxon>
        <taxon>Polypedilum</taxon>
        <taxon>Polypedilum</taxon>
    </lineage>
</organism>
<keyword evidence="5" id="KW-0802">TPR repeat</keyword>
<dbReference type="GO" id="GO:0097431">
    <property type="term" value="C:mitotic spindle pole"/>
    <property type="evidence" value="ECO:0007669"/>
    <property type="project" value="TreeGrafter"/>
</dbReference>